<dbReference type="Gene3D" id="1.20.1600.10">
    <property type="entry name" value="Outer membrane efflux proteins (OEP)"/>
    <property type="match status" value="1"/>
</dbReference>
<dbReference type="EMBL" id="FQUU01000028">
    <property type="protein sequence ID" value="SHG00139.1"/>
    <property type="molecule type" value="Genomic_DNA"/>
</dbReference>
<evidence type="ECO:0000256" key="1">
    <source>
        <dbReference type="ARBA" id="ARBA00007613"/>
    </source>
</evidence>
<evidence type="ECO:0000313" key="2">
    <source>
        <dbReference type="EMBL" id="SHG00139.1"/>
    </source>
</evidence>
<dbReference type="Proteomes" id="UP000184048">
    <property type="component" value="Unassembled WGS sequence"/>
</dbReference>
<dbReference type="Pfam" id="PF02321">
    <property type="entry name" value="OEP"/>
    <property type="match status" value="1"/>
</dbReference>
<dbReference type="AlphaFoldDB" id="A0A1M5G8T5"/>
<sequence>MNTKEIKKNGFKSTCSLIRSSFRNPSINKFILTGILTSVIGFAHAQVNNSMLIKSDTSSAIEERLVALALQGPEAKNLEHQNKINEYTLKNAQNQWMNILAVSLNYNDQSFSKTPTTSYVYPKYFFGLTIPLGTILSRTQVKSARESIEVGKNNQEILKRNIREEVLTKYREYRAYSQLIAIQSELVNDVQAELAQTEEKFRKGTVTIDTYNAAQKGNNSEMAALINLKLQQEIKKLEIERMIGVKLETVTNR</sequence>
<organism evidence="2 3">
    <name type="scientific">Flavisolibacter ginsengisoli DSM 18119</name>
    <dbReference type="NCBI Taxonomy" id="1121884"/>
    <lineage>
        <taxon>Bacteria</taxon>
        <taxon>Pseudomonadati</taxon>
        <taxon>Bacteroidota</taxon>
        <taxon>Chitinophagia</taxon>
        <taxon>Chitinophagales</taxon>
        <taxon>Chitinophagaceae</taxon>
        <taxon>Flavisolibacter</taxon>
    </lineage>
</organism>
<dbReference type="RefSeq" id="WP_072837192.1">
    <property type="nucleotide sequence ID" value="NZ_FQUU01000028.1"/>
</dbReference>
<dbReference type="OrthoDB" id="654651at2"/>
<dbReference type="GO" id="GO:0015562">
    <property type="term" value="F:efflux transmembrane transporter activity"/>
    <property type="evidence" value="ECO:0007669"/>
    <property type="project" value="InterPro"/>
</dbReference>
<gene>
    <name evidence="2" type="ORF">SAMN02745131_04082</name>
</gene>
<comment type="similarity">
    <text evidence="1">Belongs to the outer membrane factor (OMF) (TC 1.B.17) family.</text>
</comment>
<proteinExistence type="inferred from homology"/>
<dbReference type="STRING" id="1121884.SAMN02745131_04082"/>
<accession>A0A1M5G8T5</accession>
<evidence type="ECO:0000313" key="3">
    <source>
        <dbReference type="Proteomes" id="UP000184048"/>
    </source>
</evidence>
<reference evidence="2 3" key="1">
    <citation type="submission" date="2016-11" db="EMBL/GenBank/DDBJ databases">
        <authorList>
            <person name="Jaros S."/>
            <person name="Januszkiewicz K."/>
            <person name="Wedrychowicz H."/>
        </authorList>
    </citation>
    <scope>NUCLEOTIDE SEQUENCE [LARGE SCALE GENOMIC DNA]</scope>
    <source>
        <strain evidence="2 3">DSM 18119</strain>
    </source>
</reference>
<dbReference type="InterPro" id="IPR003423">
    <property type="entry name" value="OMP_efflux"/>
</dbReference>
<keyword evidence="3" id="KW-1185">Reference proteome</keyword>
<dbReference type="SUPFAM" id="SSF56954">
    <property type="entry name" value="Outer membrane efflux proteins (OEP)"/>
    <property type="match status" value="1"/>
</dbReference>
<protein>
    <submittedName>
        <fullName evidence="2">Outer membrane efflux protein</fullName>
    </submittedName>
</protein>
<name>A0A1M5G8T5_9BACT</name>